<keyword evidence="4" id="KW-0520">NAD</keyword>
<dbReference type="GO" id="GO:0010133">
    <property type="term" value="P:L-proline catabolic process to L-glutamate"/>
    <property type="evidence" value="ECO:0007669"/>
    <property type="project" value="InterPro"/>
</dbReference>
<feature type="active site" evidence="6">
    <location>
        <position position="733"/>
    </location>
</feature>
<evidence type="ECO:0000256" key="1">
    <source>
        <dbReference type="ARBA" id="ARBA00004786"/>
    </source>
</evidence>
<keyword evidence="13" id="KW-1185">Reference proteome</keyword>
<gene>
    <name evidence="12" type="ORF">DF222_05885</name>
</gene>
<dbReference type="RefSeq" id="WP_108431808.1">
    <property type="nucleotide sequence ID" value="NZ_CP026947.1"/>
</dbReference>
<accession>A0A2U1T6L9</accession>
<dbReference type="EC" id="1.2.1.88" evidence="2"/>
<dbReference type="Pfam" id="PF00171">
    <property type="entry name" value="Aldedh"/>
    <property type="match status" value="1"/>
</dbReference>
<dbReference type="InterPro" id="IPR016160">
    <property type="entry name" value="Ald_DH_CS_CYS"/>
</dbReference>
<dbReference type="Pfam" id="PF01619">
    <property type="entry name" value="Pro_dh"/>
    <property type="match status" value="1"/>
</dbReference>
<proteinExistence type="inferred from homology"/>
<dbReference type="InterPro" id="IPR029041">
    <property type="entry name" value="FAD-linked_oxidoreductase-like"/>
</dbReference>
<dbReference type="SUPFAM" id="SSF53720">
    <property type="entry name" value="ALDH-like"/>
    <property type="match status" value="1"/>
</dbReference>
<evidence type="ECO:0000256" key="3">
    <source>
        <dbReference type="ARBA" id="ARBA00023002"/>
    </source>
</evidence>
<comment type="catalytic activity">
    <reaction evidence="5">
        <text>L-glutamate 5-semialdehyde + NAD(+) + H2O = L-glutamate + NADH + 2 H(+)</text>
        <dbReference type="Rhea" id="RHEA:30235"/>
        <dbReference type="ChEBI" id="CHEBI:15377"/>
        <dbReference type="ChEBI" id="CHEBI:15378"/>
        <dbReference type="ChEBI" id="CHEBI:29985"/>
        <dbReference type="ChEBI" id="CHEBI:57540"/>
        <dbReference type="ChEBI" id="CHEBI:57945"/>
        <dbReference type="ChEBI" id="CHEBI:58066"/>
        <dbReference type="EC" id="1.2.1.88"/>
    </reaction>
</comment>
<dbReference type="PANTHER" id="PTHR42862:SF1">
    <property type="entry name" value="DELTA-1-PYRROLINE-5-CARBOXYLATE DEHYDROGENASE 2, ISOFORM A-RELATED"/>
    <property type="match status" value="1"/>
</dbReference>
<evidence type="ECO:0000259" key="10">
    <source>
        <dbReference type="Pfam" id="PF00171"/>
    </source>
</evidence>
<dbReference type="Gene3D" id="3.40.605.10">
    <property type="entry name" value="Aldehyde Dehydrogenase, Chain A, domain 1"/>
    <property type="match status" value="1"/>
</dbReference>
<keyword evidence="3 8" id="KW-0560">Oxidoreductase</keyword>
<dbReference type="KEGG" id="cyz:C3B44_07360"/>
<name>A0A2U1T6L9_9CORY</name>
<dbReference type="Gene3D" id="3.20.20.220">
    <property type="match status" value="1"/>
</dbReference>
<dbReference type="InterPro" id="IPR016162">
    <property type="entry name" value="Ald_DH_N"/>
</dbReference>
<evidence type="ECO:0000256" key="4">
    <source>
        <dbReference type="ARBA" id="ARBA00023027"/>
    </source>
</evidence>
<dbReference type="InterPro" id="IPR015590">
    <property type="entry name" value="Aldehyde_DH_dom"/>
</dbReference>
<evidence type="ECO:0000313" key="13">
    <source>
        <dbReference type="Proteomes" id="UP000244989"/>
    </source>
</evidence>
<reference evidence="13" key="1">
    <citation type="submission" date="2018-04" db="EMBL/GenBank/DDBJ databases">
        <authorList>
            <person name="Liu S."/>
            <person name="Wang Z."/>
            <person name="Li J."/>
        </authorList>
    </citation>
    <scope>NUCLEOTIDE SEQUENCE [LARGE SCALE GENOMIC DNA]</scope>
    <source>
        <strain evidence="13">2189</strain>
    </source>
</reference>
<dbReference type="GO" id="GO:0003700">
    <property type="term" value="F:DNA-binding transcription factor activity"/>
    <property type="evidence" value="ECO:0007669"/>
    <property type="project" value="InterPro"/>
</dbReference>
<dbReference type="InterPro" id="IPR025703">
    <property type="entry name" value="Bifunct_PutA"/>
</dbReference>
<evidence type="ECO:0000256" key="9">
    <source>
        <dbReference type="SAM" id="MobiDB-lite"/>
    </source>
</evidence>
<dbReference type="InterPro" id="IPR029510">
    <property type="entry name" value="Ald_DH_CS_GLU"/>
</dbReference>
<dbReference type="Proteomes" id="UP000244989">
    <property type="component" value="Unassembled WGS sequence"/>
</dbReference>
<comment type="caution">
    <text evidence="12">The sequence shown here is derived from an EMBL/GenBank/DDBJ whole genome shotgun (WGS) entry which is preliminary data.</text>
</comment>
<sequence>MNDAPSLSQLVEDSVTLAHEWLDKTDDGAEATDAASRQLAGLMQDPEGVNFTMDFVDRVARPDDDAVAARELRKMPTGPAFLGPINRGMLSLGSLAGRIAPGIVMPLARARMRQMVGHLVLDADGDSLNKLLDDANEKNVQLNLNLLGEAVLGNAEAQDRARRTAELIENPRVTYASVKASSLCAQLNHFDEDGSVERLKDQLRPLYRLARDASPRTFINLDMEEYKDLDLTLRLFKELLSEEEFLDYEAGIVLQAYLPDSVSAMKEIQEFARQRKAKGGAPIKVRIVKGANLSMERVDAETHGWEQTVYATKDEVDANYLRLLDMVLDEEYADILRIGVASHNLYTLAMAYHLASSRGVMRQVDAEMLQGMSPDQADLVHEAFGSLILYTPVVRAEDFDVAVSYLVRRLEENASSQNFIHALFAENEMDDQERRFRRAVEDAASVSETPRRTQNRFTEEGRATRRGVFTNEPDTDPALEPNRRWALEALADTPGEIESPEATDVAEVDAAVDKARQAHKAWAELSGDERADVLETIADELAKQRKKLLTVMAHEAGKTIEQSDPEVSEAIDFAAYYAQSALQLDERFTPHELVAVIPPWNFPVAIPVGGMLSGLAAGSAVIIKPAPQVVRCAEIAVEAIHRGLARHDINPDILQLVRADEGDAGKKLITSADSVILTGASETAALFRSWDPTMKINAETSGKNAIIVTPAADPDLAAEDVMNSAFGHSGQKCSASSLVILVGSMGESDRFRNQLLDAIDTLVVGRGTDISTTMNGLIEPPPEKLQRGLTTLDDDETWLIEPRQLDEEGTLWTPGVRDNVQPGSWYHTHECFGPVLGIMHAKDLDEAIDWQNSTGFGLTGGIHSLDDDEIAHWIERVEVGNAYVNRGITGAIVQRQSFGGWKDSAIGTGAKAGGPNYVAQQGTWEDGELKPQNVSLEPRIARELLSVAALLNEEDAEWLTRAAELDAIAWRSEFGVEHDRTALASERNIFRYRPLLDRLMVRLGHGFELKDLLRLHLGSILTGTELEISAPAAVEVVVPEFMEITVEDDLKYSQKIAERSGVRVRYLGDVPDMAYQAAVDSGSVIIDTPVLADGRRELLHMLLEQAVSVTSHRFGVLRNVGHMG</sequence>
<dbReference type="OrthoDB" id="9812625at2"/>
<evidence type="ECO:0000256" key="6">
    <source>
        <dbReference type="PIRSR" id="PIRSR000197-1"/>
    </source>
</evidence>
<dbReference type="AlphaFoldDB" id="A0A2U1T6L9"/>
<dbReference type="EMBL" id="QEEZ01000009">
    <property type="protein sequence ID" value="PWC01644.1"/>
    <property type="molecule type" value="Genomic_DNA"/>
</dbReference>
<feature type="active site" evidence="6 7">
    <location>
        <position position="699"/>
    </location>
</feature>
<dbReference type="PANTHER" id="PTHR42862">
    <property type="entry name" value="DELTA-1-PYRROLINE-5-CARBOXYLATE DEHYDROGENASE 1, ISOFORM A-RELATED"/>
    <property type="match status" value="1"/>
</dbReference>
<dbReference type="InterPro" id="IPR016163">
    <property type="entry name" value="Ald_DH_C"/>
</dbReference>
<evidence type="ECO:0000256" key="2">
    <source>
        <dbReference type="ARBA" id="ARBA00012884"/>
    </source>
</evidence>
<dbReference type="PIRSF" id="PIRSF000197">
    <property type="entry name" value="Bifunct_PutA"/>
    <property type="match status" value="1"/>
</dbReference>
<evidence type="ECO:0000256" key="8">
    <source>
        <dbReference type="RuleBase" id="RU003345"/>
    </source>
</evidence>
<feature type="region of interest" description="Disordered" evidence="9">
    <location>
        <begin position="441"/>
        <end position="479"/>
    </location>
</feature>
<dbReference type="InterPro" id="IPR002872">
    <property type="entry name" value="Proline_DH_dom"/>
</dbReference>
<dbReference type="Gene3D" id="3.40.309.10">
    <property type="entry name" value="Aldehyde Dehydrogenase, Chain A, domain 2"/>
    <property type="match status" value="1"/>
</dbReference>
<protein>
    <recommendedName>
        <fullName evidence="2">L-glutamate gamma-semialdehyde dehydrogenase</fullName>
        <ecNumber evidence="2">1.2.1.88</ecNumber>
    </recommendedName>
</protein>
<dbReference type="InterPro" id="IPR050485">
    <property type="entry name" value="Proline_metab_enzyme"/>
</dbReference>
<dbReference type="GO" id="GO:0003842">
    <property type="term" value="F:L-glutamate gamma-semialdehyde dehydrogenase activity"/>
    <property type="evidence" value="ECO:0007669"/>
    <property type="project" value="UniProtKB-EC"/>
</dbReference>
<feature type="domain" description="Proline dehydrogenase" evidence="11">
    <location>
        <begin position="132"/>
        <end position="421"/>
    </location>
</feature>
<dbReference type="InterPro" id="IPR016161">
    <property type="entry name" value="Ald_DH/histidinol_DH"/>
</dbReference>
<dbReference type="SUPFAM" id="SSF51730">
    <property type="entry name" value="FAD-linked oxidoreductase"/>
    <property type="match status" value="1"/>
</dbReference>
<evidence type="ECO:0000259" key="11">
    <source>
        <dbReference type="Pfam" id="PF01619"/>
    </source>
</evidence>
<feature type="domain" description="Aldehyde dehydrogenase" evidence="10">
    <location>
        <begin position="499"/>
        <end position="914"/>
    </location>
</feature>
<comment type="similarity">
    <text evidence="8">Belongs to the aldehyde dehydrogenase family.</text>
</comment>
<evidence type="ECO:0000313" key="12">
    <source>
        <dbReference type="EMBL" id="PWC01644.1"/>
    </source>
</evidence>
<comment type="pathway">
    <text evidence="1">Amino-acid degradation; L-proline degradation into L-glutamate; L-glutamate from L-proline: step 2/2.</text>
</comment>
<evidence type="ECO:0000256" key="5">
    <source>
        <dbReference type="ARBA" id="ARBA00048142"/>
    </source>
</evidence>
<dbReference type="GO" id="GO:0004657">
    <property type="term" value="F:proline dehydrogenase activity"/>
    <property type="evidence" value="ECO:0007669"/>
    <property type="project" value="InterPro"/>
</dbReference>
<organism evidence="12 13">
    <name type="scientific">Corynebacterium yudongzhengii</name>
    <dbReference type="NCBI Taxonomy" id="2080740"/>
    <lineage>
        <taxon>Bacteria</taxon>
        <taxon>Bacillati</taxon>
        <taxon>Actinomycetota</taxon>
        <taxon>Actinomycetes</taxon>
        <taxon>Mycobacteriales</taxon>
        <taxon>Corynebacteriaceae</taxon>
        <taxon>Corynebacterium</taxon>
    </lineage>
</organism>
<dbReference type="PROSITE" id="PS00070">
    <property type="entry name" value="ALDEHYDE_DEHYDR_CYS"/>
    <property type="match status" value="1"/>
</dbReference>
<evidence type="ECO:0000256" key="7">
    <source>
        <dbReference type="PROSITE-ProRule" id="PRU10007"/>
    </source>
</evidence>
<dbReference type="GO" id="GO:0009898">
    <property type="term" value="C:cytoplasmic side of plasma membrane"/>
    <property type="evidence" value="ECO:0007669"/>
    <property type="project" value="TreeGrafter"/>
</dbReference>
<dbReference type="PROSITE" id="PS00687">
    <property type="entry name" value="ALDEHYDE_DEHYDR_GLU"/>
    <property type="match status" value="1"/>
</dbReference>